<dbReference type="Ensembl" id="ENSPTIT00000008366.1">
    <property type="protein sequence ID" value="ENSPTIP00000004612.1"/>
    <property type="gene ID" value="ENSPTIG00000007093.1"/>
</dbReference>
<dbReference type="GeneTree" id="ENSGT00940000174448"/>
<accession>A0A8C9JPU3</accession>
<dbReference type="PANTHER" id="PTHR15021">
    <property type="entry name" value="DISCONNECTED-RELATED"/>
    <property type="match status" value="1"/>
</dbReference>
<keyword evidence="2" id="KW-1185">Reference proteome</keyword>
<proteinExistence type="predicted"/>
<evidence type="ECO:0000313" key="2">
    <source>
        <dbReference type="Proteomes" id="UP000675900"/>
    </source>
</evidence>
<dbReference type="InterPro" id="IPR040436">
    <property type="entry name" value="Disconnected-like"/>
</dbReference>
<protein>
    <recommendedName>
        <fullName evidence="3">Basonuclin 2</fullName>
    </recommendedName>
</protein>
<dbReference type="GO" id="GO:0005634">
    <property type="term" value="C:nucleus"/>
    <property type="evidence" value="ECO:0007669"/>
    <property type="project" value="TreeGrafter"/>
</dbReference>
<dbReference type="Proteomes" id="UP000675900">
    <property type="component" value="Unassembled WGS sequence"/>
</dbReference>
<dbReference type="AlphaFoldDB" id="A0A8C9JPU3"/>
<evidence type="ECO:0000313" key="1">
    <source>
        <dbReference type="Ensembl" id="ENSPTIP00000004612.1"/>
    </source>
</evidence>
<sequence length="41" mass="4595">MVNCTCECFQPGKINLRTCDQCKHGWVAHGEENLDFSSCSC</sequence>
<reference evidence="1" key="2">
    <citation type="submission" date="2025-09" db="UniProtKB">
        <authorList>
            <consortium name="Ensembl"/>
        </authorList>
    </citation>
    <scope>IDENTIFICATION</scope>
</reference>
<organism evidence="1 2">
    <name type="scientific">Panthera tigris altaica</name>
    <name type="common">Siberian tiger</name>
    <dbReference type="NCBI Taxonomy" id="74533"/>
    <lineage>
        <taxon>Eukaryota</taxon>
        <taxon>Metazoa</taxon>
        <taxon>Chordata</taxon>
        <taxon>Craniata</taxon>
        <taxon>Vertebrata</taxon>
        <taxon>Euteleostomi</taxon>
        <taxon>Mammalia</taxon>
        <taxon>Eutheria</taxon>
        <taxon>Laurasiatheria</taxon>
        <taxon>Carnivora</taxon>
        <taxon>Feliformia</taxon>
        <taxon>Felidae</taxon>
        <taxon>Pantherinae</taxon>
        <taxon>Panthera</taxon>
    </lineage>
</organism>
<evidence type="ECO:0008006" key="3">
    <source>
        <dbReference type="Google" id="ProtNLM"/>
    </source>
</evidence>
<dbReference type="PANTHER" id="PTHR15021:SF2">
    <property type="entry name" value="ZINC FINGER PROTEIN BASONUCLIN-2"/>
    <property type="match status" value="1"/>
</dbReference>
<dbReference type="GO" id="GO:0006355">
    <property type="term" value="P:regulation of DNA-templated transcription"/>
    <property type="evidence" value="ECO:0007669"/>
    <property type="project" value="TreeGrafter"/>
</dbReference>
<reference evidence="1" key="1">
    <citation type="submission" date="2025-08" db="UniProtKB">
        <authorList>
            <consortium name="Ensembl"/>
        </authorList>
    </citation>
    <scope>IDENTIFICATION</scope>
</reference>
<name>A0A8C9JPU3_PANTA</name>